<reference evidence="2" key="1">
    <citation type="submission" date="2020-05" db="EMBL/GenBank/DDBJ databases">
        <title>WGS assembly of Panicum virgatum.</title>
        <authorList>
            <person name="Lovell J.T."/>
            <person name="Jenkins J."/>
            <person name="Shu S."/>
            <person name="Juenger T.E."/>
            <person name="Schmutz J."/>
        </authorList>
    </citation>
    <scope>NUCLEOTIDE SEQUENCE</scope>
    <source>
        <strain evidence="2">AP13</strain>
    </source>
</reference>
<proteinExistence type="predicted"/>
<dbReference type="Gene3D" id="1.25.10.10">
    <property type="entry name" value="Leucine-rich Repeat Variant"/>
    <property type="match status" value="1"/>
</dbReference>
<protein>
    <submittedName>
        <fullName evidence="2">Uncharacterized protein</fullName>
    </submittedName>
</protein>
<feature type="repeat" description="HEAT" evidence="1">
    <location>
        <begin position="14"/>
        <end position="52"/>
    </location>
</feature>
<accession>A0A8T0U9B5</accession>
<dbReference type="EMBL" id="CM029042">
    <property type="protein sequence ID" value="KAG2619400.1"/>
    <property type="molecule type" value="Genomic_DNA"/>
</dbReference>
<keyword evidence="3" id="KW-1185">Reference proteome</keyword>
<sequence>MGSWLPADQFSIKVLPTIVKLFASNDRAVRACLLQHIDQFGQSLSAQTVDEQVFPHVATGFSDTTVSIHELTMKSMLVLAPKLSQRIISGSLLKYLSKLQVDEDPGIRTNTTILLGNIANYMNDGVYLKYISDTIDIVPS</sequence>
<dbReference type="Proteomes" id="UP000823388">
    <property type="component" value="Chromosome 3N"/>
</dbReference>
<gene>
    <name evidence="2" type="ORF">PVAP13_3NG076912</name>
</gene>
<dbReference type="PANTHER" id="PTHR12984">
    <property type="entry name" value="SCY1-RELATED S/T PROTEIN KINASE-LIKE"/>
    <property type="match status" value="1"/>
</dbReference>
<evidence type="ECO:0000313" key="2">
    <source>
        <dbReference type="EMBL" id="KAG2619400.1"/>
    </source>
</evidence>
<dbReference type="InterPro" id="IPR021133">
    <property type="entry name" value="HEAT_type_2"/>
</dbReference>
<comment type="caution">
    <text evidence="2">The sequence shown here is derived from an EMBL/GenBank/DDBJ whole genome shotgun (WGS) entry which is preliminary data.</text>
</comment>
<dbReference type="InterPro" id="IPR011989">
    <property type="entry name" value="ARM-like"/>
</dbReference>
<dbReference type="AlphaFoldDB" id="A0A8T0U9B5"/>
<evidence type="ECO:0000256" key="1">
    <source>
        <dbReference type="PROSITE-ProRule" id="PRU00103"/>
    </source>
</evidence>
<dbReference type="PROSITE" id="PS50077">
    <property type="entry name" value="HEAT_REPEAT"/>
    <property type="match status" value="1"/>
</dbReference>
<dbReference type="InterPro" id="IPR051177">
    <property type="entry name" value="CIK-Related_Protein"/>
</dbReference>
<name>A0A8T0U9B5_PANVG</name>
<dbReference type="PANTHER" id="PTHR12984:SF3">
    <property type="entry name" value="N-TERMINAL KINASE-LIKE PROTEIN"/>
    <property type="match status" value="1"/>
</dbReference>
<dbReference type="SUPFAM" id="SSF48371">
    <property type="entry name" value="ARM repeat"/>
    <property type="match status" value="1"/>
</dbReference>
<evidence type="ECO:0000313" key="3">
    <source>
        <dbReference type="Proteomes" id="UP000823388"/>
    </source>
</evidence>
<organism evidence="2 3">
    <name type="scientific">Panicum virgatum</name>
    <name type="common">Blackwell switchgrass</name>
    <dbReference type="NCBI Taxonomy" id="38727"/>
    <lineage>
        <taxon>Eukaryota</taxon>
        <taxon>Viridiplantae</taxon>
        <taxon>Streptophyta</taxon>
        <taxon>Embryophyta</taxon>
        <taxon>Tracheophyta</taxon>
        <taxon>Spermatophyta</taxon>
        <taxon>Magnoliopsida</taxon>
        <taxon>Liliopsida</taxon>
        <taxon>Poales</taxon>
        <taxon>Poaceae</taxon>
        <taxon>PACMAD clade</taxon>
        <taxon>Panicoideae</taxon>
        <taxon>Panicodae</taxon>
        <taxon>Paniceae</taxon>
        <taxon>Panicinae</taxon>
        <taxon>Panicum</taxon>
        <taxon>Panicum sect. Hiantes</taxon>
    </lineage>
</organism>
<dbReference type="InterPro" id="IPR016024">
    <property type="entry name" value="ARM-type_fold"/>
</dbReference>